<gene>
    <name evidence="2" type="ORF">J4573_32290</name>
</gene>
<evidence type="ECO:0000256" key="1">
    <source>
        <dbReference type="SAM" id="Phobius"/>
    </source>
</evidence>
<keyword evidence="3" id="KW-1185">Reference proteome</keyword>
<reference evidence="2" key="1">
    <citation type="submission" date="2021-03" db="EMBL/GenBank/DDBJ databases">
        <authorList>
            <person name="Kanchanasin P."/>
            <person name="Saeng-In P."/>
            <person name="Phongsopitanun W."/>
            <person name="Yuki M."/>
            <person name="Kudo T."/>
            <person name="Ohkuma M."/>
            <person name="Tanasupawat S."/>
        </authorList>
    </citation>
    <scope>NUCLEOTIDE SEQUENCE</scope>
    <source>
        <strain evidence="2">GKU 128</strain>
    </source>
</reference>
<accession>A0A939T3W9</accession>
<organism evidence="2 3">
    <name type="scientific">Actinomadura barringtoniae</name>
    <dbReference type="NCBI Taxonomy" id="1427535"/>
    <lineage>
        <taxon>Bacteria</taxon>
        <taxon>Bacillati</taxon>
        <taxon>Actinomycetota</taxon>
        <taxon>Actinomycetes</taxon>
        <taxon>Streptosporangiales</taxon>
        <taxon>Thermomonosporaceae</taxon>
        <taxon>Actinomadura</taxon>
    </lineage>
</organism>
<keyword evidence="1" id="KW-0812">Transmembrane</keyword>
<keyword evidence="1" id="KW-0472">Membrane</keyword>
<feature type="transmembrane region" description="Helical" evidence="1">
    <location>
        <begin position="12"/>
        <end position="34"/>
    </location>
</feature>
<proteinExistence type="predicted"/>
<dbReference type="RefSeq" id="WP_208259708.1">
    <property type="nucleotide sequence ID" value="NZ_JAGEOJ010000014.1"/>
</dbReference>
<dbReference type="AlphaFoldDB" id="A0A939T3W9"/>
<dbReference type="Proteomes" id="UP000669179">
    <property type="component" value="Unassembled WGS sequence"/>
</dbReference>
<sequence length="151" mass="15543">MYQYPPASPGVRGPATALIVVGSINVLAGVLSLLSTLARIGNGERVVPDSGRDAAYVAGYLMTEVSVLISLVIAPLVIVGGINMLRVRSRGLALTAAVLAMVPVTSCCFIAGIPIGIWALVVLSKPEVKAAFDATGQPPPPSQPPPAYYGY</sequence>
<feature type="transmembrane region" description="Helical" evidence="1">
    <location>
        <begin position="91"/>
        <end position="121"/>
    </location>
</feature>
<comment type="caution">
    <text evidence="2">The sequence shown here is derived from an EMBL/GenBank/DDBJ whole genome shotgun (WGS) entry which is preliminary data.</text>
</comment>
<evidence type="ECO:0000313" key="3">
    <source>
        <dbReference type="Proteomes" id="UP000669179"/>
    </source>
</evidence>
<name>A0A939T3W9_9ACTN</name>
<feature type="transmembrane region" description="Helical" evidence="1">
    <location>
        <begin position="54"/>
        <end position="79"/>
    </location>
</feature>
<evidence type="ECO:0008006" key="4">
    <source>
        <dbReference type="Google" id="ProtNLM"/>
    </source>
</evidence>
<keyword evidence="1" id="KW-1133">Transmembrane helix</keyword>
<evidence type="ECO:0000313" key="2">
    <source>
        <dbReference type="EMBL" id="MBO2451806.1"/>
    </source>
</evidence>
<dbReference type="EMBL" id="JAGEOJ010000014">
    <property type="protein sequence ID" value="MBO2451806.1"/>
    <property type="molecule type" value="Genomic_DNA"/>
</dbReference>
<protein>
    <recommendedName>
        <fullName evidence="4">DUF4064 domain-containing protein</fullName>
    </recommendedName>
</protein>